<protein>
    <submittedName>
        <fullName evidence="1">Uncharacterized protein</fullName>
    </submittedName>
</protein>
<organism evidence="1 3">
    <name type="scientific">Vigna unguiculata</name>
    <name type="common">Cowpea</name>
    <dbReference type="NCBI Taxonomy" id="3917"/>
    <lineage>
        <taxon>Eukaryota</taxon>
        <taxon>Viridiplantae</taxon>
        <taxon>Streptophyta</taxon>
        <taxon>Embryophyta</taxon>
        <taxon>Tracheophyta</taxon>
        <taxon>Spermatophyta</taxon>
        <taxon>Magnoliopsida</taxon>
        <taxon>eudicotyledons</taxon>
        <taxon>Gunneridae</taxon>
        <taxon>Pentapetalae</taxon>
        <taxon>rosids</taxon>
        <taxon>fabids</taxon>
        <taxon>Fabales</taxon>
        <taxon>Fabaceae</taxon>
        <taxon>Papilionoideae</taxon>
        <taxon>50 kb inversion clade</taxon>
        <taxon>NPAAA clade</taxon>
        <taxon>indigoferoid/millettioid clade</taxon>
        <taxon>Phaseoleae</taxon>
        <taxon>Vigna</taxon>
    </lineage>
</organism>
<evidence type="ECO:0000313" key="3">
    <source>
        <dbReference type="Proteomes" id="UP000501690"/>
    </source>
</evidence>
<reference evidence="1 3" key="1">
    <citation type="submission" date="2019-04" db="EMBL/GenBank/DDBJ databases">
        <title>An improved genome assembly and genetic linkage map for asparagus bean, Vigna unguiculata ssp. sesquipedialis.</title>
        <authorList>
            <person name="Xia Q."/>
            <person name="Zhang R."/>
            <person name="Dong Y."/>
        </authorList>
    </citation>
    <scope>NUCLEOTIDE SEQUENCE [LARGE SCALE GENOMIC DNA]</scope>
    <source>
        <tissue evidence="1">Leaf</tissue>
    </source>
</reference>
<evidence type="ECO:0000313" key="1">
    <source>
        <dbReference type="EMBL" id="QCE12096.1"/>
    </source>
</evidence>
<proteinExistence type="predicted"/>
<name>A0A4D6NEG2_VIGUN</name>
<evidence type="ECO:0000313" key="2">
    <source>
        <dbReference type="EMBL" id="QCE12097.1"/>
    </source>
</evidence>
<dbReference type="EMBL" id="CP039354">
    <property type="protein sequence ID" value="QCE12097.1"/>
    <property type="molecule type" value="Genomic_DNA"/>
</dbReference>
<dbReference type="AlphaFoldDB" id="A0A4D6NEG2"/>
<accession>A0A4D6NEG2</accession>
<dbReference type="EMBL" id="CP039354">
    <property type="protein sequence ID" value="QCE12096.1"/>
    <property type="molecule type" value="Genomic_DNA"/>
</dbReference>
<gene>
    <name evidence="1" type="ORF">DEO72_LG10g3337</name>
    <name evidence="2" type="ORF">DEO72_LG10g3338</name>
</gene>
<keyword evidence="3" id="KW-1185">Reference proteome</keyword>
<dbReference type="Proteomes" id="UP000501690">
    <property type="component" value="Linkage Group LG10"/>
</dbReference>
<sequence length="112" mass="12422">MALCESGRALCVVRCNTNGGDAATVAAGSWWQRRRRVVAATVAGRETKERRDGDRRCNTERVRVRLRVVAAVGGGRRWSETLVVEVAAERGREERVADSRRGEVEGFVKLKP</sequence>